<dbReference type="Gene3D" id="3.10.20.90">
    <property type="entry name" value="Phosphatidylinositol 3-kinase Catalytic Subunit, Chain A, domain 1"/>
    <property type="match status" value="1"/>
</dbReference>
<dbReference type="GO" id="GO:0048208">
    <property type="term" value="P:COPII vesicle coating"/>
    <property type="evidence" value="ECO:0007669"/>
    <property type="project" value="InterPro"/>
</dbReference>
<dbReference type="EMBL" id="NCKU01003826">
    <property type="protein sequence ID" value="RWS06874.1"/>
    <property type="molecule type" value="Genomic_DNA"/>
</dbReference>
<dbReference type="InterPro" id="IPR000270">
    <property type="entry name" value="PB1_dom"/>
</dbReference>
<dbReference type="AlphaFoldDB" id="A0A443QV34"/>
<dbReference type="PANTHER" id="PTHR15335:SF7">
    <property type="entry name" value="PROTEIN TFG"/>
    <property type="match status" value="1"/>
</dbReference>
<dbReference type="GO" id="GO:0070971">
    <property type="term" value="C:endoplasmic reticulum exit site"/>
    <property type="evidence" value="ECO:0007669"/>
    <property type="project" value="TreeGrafter"/>
</dbReference>
<comment type="caution">
    <text evidence="4">The sequence shown here is derived from an EMBL/GenBank/DDBJ whole genome shotgun (WGS) entry which is preliminary data.</text>
</comment>
<dbReference type="PANTHER" id="PTHR15335">
    <property type="entry name" value="PROTEIN TFG"/>
    <property type="match status" value="1"/>
</dbReference>
<keyword evidence="5" id="KW-1185">Reference proteome</keyword>
<dbReference type="Proteomes" id="UP000285301">
    <property type="component" value="Unassembled WGS sequence"/>
</dbReference>
<dbReference type="EMBL" id="NCKU01003942">
    <property type="protein sequence ID" value="RWS06686.1"/>
    <property type="molecule type" value="Genomic_DNA"/>
</dbReference>
<evidence type="ECO:0000259" key="2">
    <source>
        <dbReference type="PROSITE" id="PS51745"/>
    </source>
</evidence>
<reference evidence="4 5" key="1">
    <citation type="journal article" date="2018" name="Gigascience">
        <title>Genomes of trombidid mites reveal novel predicted allergens and laterally-transferred genes associated with secondary metabolism.</title>
        <authorList>
            <person name="Dong X."/>
            <person name="Chaisiri K."/>
            <person name="Xia D."/>
            <person name="Armstrong S.D."/>
            <person name="Fang Y."/>
            <person name="Donnelly M.J."/>
            <person name="Kadowaki T."/>
            <person name="McGarry J.W."/>
            <person name="Darby A.C."/>
            <person name="Makepeace B.L."/>
        </authorList>
    </citation>
    <scope>NUCLEOTIDE SEQUENCE [LARGE SCALE GENOMIC DNA]</scope>
    <source>
        <strain evidence="4">UoL-WK</strain>
    </source>
</reference>
<feature type="compositionally biased region" description="Pro residues" evidence="1">
    <location>
        <begin position="336"/>
        <end position="357"/>
    </location>
</feature>
<dbReference type="CDD" id="cd06401">
    <property type="entry name" value="PB1_TFG"/>
    <property type="match status" value="1"/>
</dbReference>
<dbReference type="PROSITE" id="PS51745">
    <property type="entry name" value="PB1"/>
    <property type="match status" value="1"/>
</dbReference>
<dbReference type="OrthoDB" id="1594986at2759"/>
<feature type="region of interest" description="Disordered" evidence="1">
    <location>
        <begin position="147"/>
        <end position="192"/>
    </location>
</feature>
<dbReference type="InterPro" id="IPR034857">
    <property type="entry name" value="PB1_TFG"/>
</dbReference>
<dbReference type="InterPro" id="IPR033512">
    <property type="entry name" value="TFG"/>
</dbReference>
<feature type="compositionally biased region" description="Pro residues" evidence="1">
    <location>
        <begin position="251"/>
        <end position="270"/>
    </location>
</feature>
<dbReference type="GO" id="GO:0042802">
    <property type="term" value="F:identical protein binding"/>
    <property type="evidence" value="ECO:0007669"/>
    <property type="project" value="InterPro"/>
</dbReference>
<dbReference type="InterPro" id="IPR053793">
    <property type="entry name" value="PB1-like"/>
</dbReference>
<feature type="compositionally biased region" description="Basic and acidic residues" evidence="1">
    <location>
        <begin position="179"/>
        <end position="189"/>
    </location>
</feature>
<evidence type="ECO:0000313" key="5">
    <source>
        <dbReference type="Proteomes" id="UP000285301"/>
    </source>
</evidence>
<dbReference type="Pfam" id="PF00564">
    <property type="entry name" value="PB1"/>
    <property type="match status" value="1"/>
</dbReference>
<feature type="compositionally biased region" description="Pro residues" evidence="1">
    <location>
        <begin position="364"/>
        <end position="390"/>
    </location>
</feature>
<evidence type="ECO:0000313" key="3">
    <source>
        <dbReference type="EMBL" id="RWS06686.1"/>
    </source>
</evidence>
<organism evidence="4 5">
    <name type="scientific">Dinothrombium tinctorium</name>
    <dbReference type="NCBI Taxonomy" id="1965070"/>
    <lineage>
        <taxon>Eukaryota</taxon>
        <taxon>Metazoa</taxon>
        <taxon>Ecdysozoa</taxon>
        <taxon>Arthropoda</taxon>
        <taxon>Chelicerata</taxon>
        <taxon>Arachnida</taxon>
        <taxon>Acari</taxon>
        <taxon>Acariformes</taxon>
        <taxon>Trombidiformes</taxon>
        <taxon>Prostigmata</taxon>
        <taxon>Anystina</taxon>
        <taxon>Parasitengona</taxon>
        <taxon>Trombidioidea</taxon>
        <taxon>Trombidiidae</taxon>
        <taxon>Dinothrombium</taxon>
    </lineage>
</organism>
<feature type="compositionally biased region" description="Low complexity" evidence="1">
    <location>
        <begin position="284"/>
        <end position="294"/>
    </location>
</feature>
<protein>
    <submittedName>
        <fullName evidence="4">Protein TFG-like protein</fullName>
    </submittedName>
</protein>
<feature type="domain" description="PB1" evidence="2">
    <location>
        <begin position="23"/>
        <end position="104"/>
    </location>
</feature>
<feature type="region of interest" description="Disordered" evidence="1">
    <location>
        <begin position="230"/>
        <end position="457"/>
    </location>
</feature>
<accession>A0A443QV34</accession>
<dbReference type="SMART" id="SM00666">
    <property type="entry name" value="PB1"/>
    <property type="match status" value="1"/>
</dbReference>
<proteinExistence type="predicted"/>
<gene>
    <name evidence="4" type="ORF">B4U79_01283</name>
    <name evidence="3" type="ORF">B4U79_03814</name>
</gene>
<sequence length="457" mass="49509">MALTNSTTSDGETGFSHLDLTGKLIIKAALGDDIRRTPIHNEDITYDELILMMQRLFKGKISANDDIVLKYKDEDGDLITINDSSDLNFAIQCSRILKITIFVNGKMPQFEPNEVKNIKRELKKIRDHANYLLDCLDSKYGDKLSEVSEERKETEEYVSVKSNEAPKEFDPLNAGSGESEQKHVEESKQNGEMSVVNDLGNVKRVVSVPTSGDQQPATIQPSMQYQVPQNFQGQCQPQPPMVSKFPSQVSPMPPVSNAYPPPPNPMPGPPKTMQQTPHPPTSMAPPSSMAPAASGYPQPYPSVSYQSAYEAMNQGQQQGPVPSPSPTSFQQSNLNQPPPQGIRYPGPPGPHPPPPPVSSAYPPTSRPMYPPTSSAPPGPRPMTGMPPPPQGMSRTPGPQGPQMDPSMGPPRSDMHPPMAGPPPTGGMVGVPGSNPYSRPGNVRPGSYSRYPSAPFSQ</sequence>
<reference evidence="4" key="2">
    <citation type="submission" date="2018-11" db="EMBL/GenBank/DDBJ databases">
        <title>Trombidioid mite genomics.</title>
        <authorList>
            <person name="Dong X."/>
        </authorList>
    </citation>
    <scope>NUCLEOTIDE SEQUENCE</scope>
    <source>
        <strain evidence="4">UoL-WK</strain>
    </source>
</reference>
<dbReference type="STRING" id="1965070.A0A443QV34"/>
<evidence type="ECO:0000256" key="1">
    <source>
        <dbReference type="SAM" id="MobiDB-lite"/>
    </source>
</evidence>
<name>A0A443QV34_9ACAR</name>
<dbReference type="SUPFAM" id="SSF54277">
    <property type="entry name" value="CAD &amp; PB1 domains"/>
    <property type="match status" value="1"/>
</dbReference>
<evidence type="ECO:0000313" key="4">
    <source>
        <dbReference type="EMBL" id="RWS06874.1"/>
    </source>
</evidence>